<keyword evidence="9" id="KW-1185">Reference proteome</keyword>
<keyword evidence="6" id="KW-0812">Transmembrane</keyword>
<protein>
    <recommendedName>
        <fullName evidence="2">histidine kinase</fullName>
        <ecNumber evidence="2">2.7.13.3</ecNumber>
    </recommendedName>
</protein>
<proteinExistence type="predicted"/>
<comment type="catalytic activity">
    <reaction evidence="1">
        <text>ATP + protein L-histidine = ADP + protein N-phospho-L-histidine.</text>
        <dbReference type="EC" id="2.7.13.3"/>
    </reaction>
</comment>
<dbReference type="PROSITE" id="PS50109">
    <property type="entry name" value="HIS_KIN"/>
    <property type="match status" value="1"/>
</dbReference>
<keyword evidence="4 8" id="KW-0808">Transferase</keyword>
<dbReference type="PRINTS" id="PR00344">
    <property type="entry name" value="BCTRLSENSOR"/>
</dbReference>
<evidence type="ECO:0000313" key="9">
    <source>
        <dbReference type="Proteomes" id="UP000248536"/>
    </source>
</evidence>
<dbReference type="GO" id="GO:0030295">
    <property type="term" value="F:protein kinase activator activity"/>
    <property type="evidence" value="ECO:0007669"/>
    <property type="project" value="TreeGrafter"/>
</dbReference>
<dbReference type="SMART" id="SM00387">
    <property type="entry name" value="HATPase_c"/>
    <property type="match status" value="1"/>
</dbReference>
<keyword evidence="3" id="KW-0597">Phosphoprotein</keyword>
<evidence type="ECO:0000256" key="5">
    <source>
        <dbReference type="ARBA" id="ARBA00022777"/>
    </source>
</evidence>
<feature type="transmembrane region" description="Helical" evidence="6">
    <location>
        <begin position="263"/>
        <end position="286"/>
    </location>
</feature>
<reference evidence="8 9" key="1">
    <citation type="submission" date="2018-06" db="EMBL/GenBank/DDBJ databases">
        <title>Spongiibacterium sp. HME9304 Genome sequencing and assembly.</title>
        <authorList>
            <person name="Kang H."/>
            <person name="Kim H."/>
            <person name="Joh K."/>
        </authorList>
    </citation>
    <scope>NUCLEOTIDE SEQUENCE [LARGE SCALE GENOMIC DNA]</scope>
    <source>
        <strain evidence="8 9">HME9304</strain>
    </source>
</reference>
<dbReference type="InterPro" id="IPR003661">
    <property type="entry name" value="HisK_dim/P_dom"/>
</dbReference>
<dbReference type="SUPFAM" id="SSF55874">
    <property type="entry name" value="ATPase domain of HSP90 chaperone/DNA topoisomerase II/histidine kinase"/>
    <property type="match status" value="1"/>
</dbReference>
<keyword evidence="6" id="KW-0472">Membrane</keyword>
<dbReference type="InterPro" id="IPR003594">
    <property type="entry name" value="HATPase_dom"/>
</dbReference>
<dbReference type="EMBL" id="CP030104">
    <property type="protein sequence ID" value="AWX46367.1"/>
    <property type="molecule type" value="Genomic_DNA"/>
</dbReference>
<evidence type="ECO:0000256" key="1">
    <source>
        <dbReference type="ARBA" id="ARBA00000085"/>
    </source>
</evidence>
<evidence type="ECO:0000256" key="6">
    <source>
        <dbReference type="SAM" id="Phobius"/>
    </source>
</evidence>
<evidence type="ECO:0000259" key="7">
    <source>
        <dbReference type="PROSITE" id="PS50109"/>
    </source>
</evidence>
<keyword evidence="6" id="KW-1133">Transmembrane helix</keyword>
<dbReference type="Gene3D" id="1.10.287.130">
    <property type="match status" value="1"/>
</dbReference>
<evidence type="ECO:0000256" key="4">
    <source>
        <dbReference type="ARBA" id="ARBA00022679"/>
    </source>
</evidence>
<dbReference type="InterPro" id="IPR004358">
    <property type="entry name" value="Sig_transdc_His_kin-like_C"/>
</dbReference>
<dbReference type="RefSeq" id="WP_112379650.1">
    <property type="nucleotide sequence ID" value="NZ_CP030104.1"/>
</dbReference>
<dbReference type="InterPro" id="IPR050351">
    <property type="entry name" value="BphY/WalK/GraS-like"/>
</dbReference>
<dbReference type="FunFam" id="3.30.565.10:FF:000006">
    <property type="entry name" value="Sensor histidine kinase WalK"/>
    <property type="match status" value="1"/>
</dbReference>
<dbReference type="SMART" id="SM00388">
    <property type="entry name" value="HisKA"/>
    <property type="match status" value="1"/>
</dbReference>
<feature type="transmembrane region" description="Helical" evidence="6">
    <location>
        <begin position="6"/>
        <end position="28"/>
    </location>
</feature>
<dbReference type="GO" id="GO:0000156">
    <property type="term" value="F:phosphorelay response regulator activity"/>
    <property type="evidence" value="ECO:0007669"/>
    <property type="project" value="TreeGrafter"/>
</dbReference>
<dbReference type="AlphaFoldDB" id="A0A2Z4LYG5"/>
<dbReference type="GO" id="GO:0007234">
    <property type="term" value="P:osmosensory signaling via phosphorelay pathway"/>
    <property type="evidence" value="ECO:0007669"/>
    <property type="project" value="TreeGrafter"/>
</dbReference>
<dbReference type="SUPFAM" id="SSF47384">
    <property type="entry name" value="Homodimeric domain of signal transducing histidine kinase"/>
    <property type="match status" value="1"/>
</dbReference>
<dbReference type="PANTHER" id="PTHR42878">
    <property type="entry name" value="TWO-COMPONENT HISTIDINE KINASE"/>
    <property type="match status" value="1"/>
</dbReference>
<dbReference type="InterPro" id="IPR036097">
    <property type="entry name" value="HisK_dim/P_sf"/>
</dbReference>
<dbReference type="Pfam" id="PF00512">
    <property type="entry name" value="HisKA"/>
    <property type="match status" value="1"/>
</dbReference>
<dbReference type="GO" id="GO:0000155">
    <property type="term" value="F:phosphorelay sensor kinase activity"/>
    <property type="evidence" value="ECO:0007669"/>
    <property type="project" value="InterPro"/>
</dbReference>
<organism evidence="8 9">
    <name type="scientific">Flagellimonas maritima</name>
    <dbReference type="NCBI Taxonomy" id="1383885"/>
    <lineage>
        <taxon>Bacteria</taxon>
        <taxon>Pseudomonadati</taxon>
        <taxon>Bacteroidota</taxon>
        <taxon>Flavobacteriia</taxon>
        <taxon>Flavobacteriales</taxon>
        <taxon>Flavobacteriaceae</taxon>
        <taxon>Flagellimonas</taxon>
    </lineage>
</organism>
<dbReference type="Pfam" id="PF02518">
    <property type="entry name" value="HATPase_c"/>
    <property type="match status" value="1"/>
</dbReference>
<evidence type="ECO:0000313" key="8">
    <source>
        <dbReference type="EMBL" id="AWX46367.1"/>
    </source>
</evidence>
<gene>
    <name evidence="8" type="ORF">HME9304_03400</name>
</gene>
<sequence>MNKKLFVLLVILMSLSLTGIIFVQVYWIRTSVNDKEEQFSRTVTDILDKVASRVEKREMKDYSDRLASLVDSIGQPKTTQFRNFLFVDRDLNSDEILFYSHGILEEDYNITSTFFDNIKGEEDTTTIKNFTSKRTKAVFKEEYGLDGKSYSLTPIQKAEKIGGLSRIDKAAWEDVFMEYAKSRPIHKRVSKQELELLLSQELKNRNIDIDYEYGVYSQGYPTKVKSKKFKFSESKMYKAPIFKDSEGRTNFSLLLTFPTMKKFLFQSIMGMALLSLVFTLVIMIAYSSAIYQLIKQKQISEIKTDFINNMTHEFKTPIATINLAVEAIRNPKSIEDKEKVLRYLGMIKDENKRMHAQVENVLRISKLEKNQLDIRKDRVDVHDIITDAIAHVDLIVEDRGGYVNTHLNAERSEILANDMHFTNVIVNVLDNAVKYSPEFPKIDVYTEIVKNNIIIKIKDQGAGMSKAVLKRVFEKFYREHTGDIHNVKGHGLGLAYVKRIIDDHQGEVYAESEKGKGSTFFIKLPLI</sequence>
<dbReference type="EC" id="2.7.13.3" evidence="2"/>
<dbReference type="InterPro" id="IPR005467">
    <property type="entry name" value="His_kinase_dom"/>
</dbReference>
<dbReference type="OrthoDB" id="1933776at2"/>
<name>A0A2Z4LYG5_9FLAO</name>
<dbReference type="PANTHER" id="PTHR42878:SF13">
    <property type="entry name" value="HISTIDINE KINASE"/>
    <property type="match status" value="1"/>
</dbReference>
<dbReference type="Gene3D" id="3.30.565.10">
    <property type="entry name" value="Histidine kinase-like ATPase, C-terminal domain"/>
    <property type="match status" value="1"/>
</dbReference>
<dbReference type="KEGG" id="spon:HME9304_03400"/>
<feature type="domain" description="Histidine kinase" evidence="7">
    <location>
        <begin position="309"/>
        <end position="527"/>
    </location>
</feature>
<accession>A0A2Z4LYG5</accession>
<dbReference type="InterPro" id="IPR036890">
    <property type="entry name" value="HATPase_C_sf"/>
</dbReference>
<dbReference type="Proteomes" id="UP000248536">
    <property type="component" value="Chromosome"/>
</dbReference>
<evidence type="ECO:0000256" key="3">
    <source>
        <dbReference type="ARBA" id="ARBA00022553"/>
    </source>
</evidence>
<keyword evidence="5" id="KW-0418">Kinase</keyword>
<dbReference type="CDD" id="cd00082">
    <property type="entry name" value="HisKA"/>
    <property type="match status" value="1"/>
</dbReference>
<evidence type="ECO:0000256" key="2">
    <source>
        <dbReference type="ARBA" id="ARBA00012438"/>
    </source>
</evidence>